<protein>
    <submittedName>
        <fullName evidence="2">Uncharacterized protein</fullName>
    </submittedName>
</protein>
<comment type="caution">
    <text evidence="2">The sequence shown here is derived from an EMBL/GenBank/DDBJ whole genome shotgun (WGS) entry which is preliminary data.</text>
</comment>
<dbReference type="AlphaFoldDB" id="A0A3A4QVG5"/>
<dbReference type="EMBL" id="QZJZ01000103">
    <property type="protein sequence ID" value="RJP56049.1"/>
    <property type="molecule type" value="Genomic_DNA"/>
</dbReference>
<accession>A0A3A4QVG5</accession>
<feature type="region of interest" description="Disordered" evidence="1">
    <location>
        <begin position="32"/>
        <end position="60"/>
    </location>
</feature>
<dbReference type="Proteomes" id="UP000266426">
    <property type="component" value="Unassembled WGS sequence"/>
</dbReference>
<evidence type="ECO:0000313" key="3">
    <source>
        <dbReference type="Proteomes" id="UP000266426"/>
    </source>
</evidence>
<feature type="compositionally biased region" description="Basic and acidic residues" evidence="1">
    <location>
        <begin position="36"/>
        <end position="50"/>
    </location>
</feature>
<proteinExistence type="predicted"/>
<evidence type="ECO:0000313" key="2">
    <source>
        <dbReference type="EMBL" id="RJP56049.1"/>
    </source>
</evidence>
<evidence type="ECO:0000256" key="1">
    <source>
        <dbReference type="SAM" id="MobiDB-lite"/>
    </source>
</evidence>
<gene>
    <name evidence="2" type="ORF">C4541_13115</name>
</gene>
<sequence>MHLQGDIPNLEWTKGIIILFIMSLVLLPSCSPEQESPEKEPVHKTHDRSSADASVDSPVITPGDISGKFKISTTVFDGRDTLKYLKKPRTDTLVFNQVLTDKEFQGEEHSINLFIIKFTDHISAEEEARINFAILENLLKKPDSVVREFEMNTIGDESMAISFAGRQFPLYLYTLSGNYFVKLNGGSKRGMEELIELARIIKNKIQ</sequence>
<reference evidence="2 3" key="1">
    <citation type="journal article" date="2017" name="ISME J.">
        <title>Energy and carbon metabolisms in a deep terrestrial subsurface fluid microbial community.</title>
        <authorList>
            <person name="Momper L."/>
            <person name="Jungbluth S.P."/>
            <person name="Lee M.D."/>
            <person name="Amend J.P."/>
        </authorList>
    </citation>
    <scope>NUCLEOTIDE SEQUENCE [LARGE SCALE GENOMIC DNA]</scope>
    <source>
        <strain evidence="2">SURF_26</strain>
    </source>
</reference>
<name>A0A3A4QVG5_9BACT</name>
<organism evidence="2 3">
    <name type="scientific">Candidatus Auribacter fodinae</name>
    <dbReference type="NCBI Taxonomy" id="2093366"/>
    <lineage>
        <taxon>Bacteria</taxon>
        <taxon>Pseudomonadati</taxon>
        <taxon>Candidatus Auribacterota</taxon>
        <taxon>Candidatus Auribacteria</taxon>
        <taxon>Candidatus Auribacterales</taxon>
        <taxon>Candidatus Auribacteraceae</taxon>
        <taxon>Candidatus Auribacter</taxon>
    </lineage>
</organism>